<comment type="subcellular location">
    <subcellularLocation>
        <location evidence="2">Cytoplasm</location>
    </subcellularLocation>
    <subcellularLocation>
        <location evidence="1">Nucleus</location>
    </subcellularLocation>
</comment>
<dbReference type="InterPro" id="IPR013216">
    <property type="entry name" value="Methyltransf_11"/>
</dbReference>
<evidence type="ECO:0000256" key="5">
    <source>
        <dbReference type="ARBA" id="ARBA00022603"/>
    </source>
</evidence>
<evidence type="ECO:0000256" key="2">
    <source>
        <dbReference type="ARBA" id="ARBA00004496"/>
    </source>
</evidence>
<dbReference type="GO" id="GO:0005737">
    <property type="term" value="C:cytoplasm"/>
    <property type="evidence" value="ECO:0007669"/>
    <property type="project" value="UniProtKB-SubCell"/>
</dbReference>
<evidence type="ECO:0000256" key="7">
    <source>
        <dbReference type="ARBA" id="ARBA00022691"/>
    </source>
</evidence>
<evidence type="ECO:0000256" key="4">
    <source>
        <dbReference type="ARBA" id="ARBA00022490"/>
    </source>
</evidence>
<dbReference type="Pfam" id="PF08241">
    <property type="entry name" value="Methyltransf_11"/>
    <property type="match status" value="1"/>
</dbReference>
<dbReference type="FunFam" id="3.40.50.150:FF:000017">
    <property type="entry name" value="probable 18S rRNA (Guanine-N(7))-methyltransferase"/>
    <property type="match status" value="1"/>
</dbReference>
<dbReference type="PANTHER" id="PTHR12734:SF0">
    <property type="entry name" value="18S RRNA (GUANINE-N(7))-METHYLTRANSFERASE-RELATED"/>
    <property type="match status" value="1"/>
</dbReference>
<keyword evidence="6 12" id="KW-0808">Transferase</keyword>
<dbReference type="SUPFAM" id="SSF53335">
    <property type="entry name" value="S-adenosyl-L-methionine-dependent methyltransferases"/>
    <property type="match status" value="1"/>
</dbReference>
<feature type="domain" description="18S rRNA (guanine(1575)-N(7))-methyltransferase Bud23 C-terminal" evidence="11">
    <location>
        <begin position="232"/>
        <end position="308"/>
    </location>
</feature>
<reference evidence="13" key="1">
    <citation type="journal article" date="2015" name="PLoS Genet.">
        <title>Genome Sequence and Transcriptome Analyses of Chrysochromulina tobin: Metabolic Tools for Enhanced Algal Fitness in the Prominent Order Prymnesiales (Haptophyceae).</title>
        <authorList>
            <person name="Hovde B.T."/>
            <person name="Deodato C.R."/>
            <person name="Hunsperger H.M."/>
            <person name="Ryken S.A."/>
            <person name="Yost W."/>
            <person name="Jha R.K."/>
            <person name="Patterson J."/>
            <person name="Monnat R.J. Jr."/>
            <person name="Barlow S.B."/>
            <person name="Starkenburg S.R."/>
            <person name="Cattolico R.A."/>
        </authorList>
    </citation>
    <scope>NUCLEOTIDE SEQUENCE</scope>
    <source>
        <strain evidence="13">CCMP291</strain>
    </source>
</reference>
<dbReference type="PANTHER" id="PTHR12734">
    <property type="entry name" value="METHYLTRANSFERASE-RELATED"/>
    <property type="match status" value="1"/>
</dbReference>
<evidence type="ECO:0000256" key="8">
    <source>
        <dbReference type="ARBA" id="ARBA00023242"/>
    </source>
</evidence>
<comment type="similarity">
    <text evidence="3">Belongs to the class I-like SAM-binding methyltransferase superfamily. BUD23/WBSCR22 family.</text>
</comment>
<keyword evidence="7" id="KW-0949">S-adenosyl-L-methionine</keyword>
<comment type="caution">
    <text evidence="12">The sequence shown here is derived from an EMBL/GenBank/DDBJ whole genome shotgun (WGS) entry which is preliminary data.</text>
</comment>
<dbReference type="GO" id="GO:0070476">
    <property type="term" value="P:rRNA (guanine-N7)-methylation"/>
    <property type="evidence" value="ECO:0007669"/>
    <property type="project" value="InterPro"/>
</dbReference>
<dbReference type="CDD" id="cd02440">
    <property type="entry name" value="AdoMet_MTases"/>
    <property type="match status" value="1"/>
</dbReference>
<dbReference type="EMBL" id="JWZX01000793">
    <property type="protein sequence ID" value="KOO35666.1"/>
    <property type="molecule type" value="Genomic_DNA"/>
</dbReference>
<keyword evidence="13" id="KW-1185">Reference proteome</keyword>
<evidence type="ECO:0000256" key="3">
    <source>
        <dbReference type="ARBA" id="ARBA00005547"/>
    </source>
</evidence>
<dbReference type="Proteomes" id="UP000037460">
    <property type="component" value="Unassembled WGS sequence"/>
</dbReference>
<organism evidence="12 13">
    <name type="scientific">Chrysochromulina tobinii</name>
    <dbReference type="NCBI Taxonomy" id="1460289"/>
    <lineage>
        <taxon>Eukaryota</taxon>
        <taxon>Haptista</taxon>
        <taxon>Haptophyta</taxon>
        <taxon>Prymnesiophyceae</taxon>
        <taxon>Prymnesiales</taxon>
        <taxon>Chrysochromulinaceae</taxon>
        <taxon>Chrysochromulina</taxon>
    </lineage>
</organism>
<name>A0A0M0K9Z6_9EUKA</name>
<dbReference type="InterPro" id="IPR022238">
    <property type="entry name" value="Bud23_C"/>
</dbReference>
<keyword evidence="4" id="KW-0963">Cytoplasm</keyword>
<gene>
    <name evidence="12" type="ORF">Ctob_015479</name>
</gene>
<dbReference type="InterPro" id="IPR029063">
    <property type="entry name" value="SAM-dependent_MTases_sf"/>
</dbReference>
<dbReference type="Gene3D" id="3.40.50.150">
    <property type="entry name" value="Vaccinia Virus protein VP39"/>
    <property type="match status" value="1"/>
</dbReference>
<feature type="compositionally biased region" description="Basic and acidic residues" evidence="9">
    <location>
        <begin position="277"/>
        <end position="287"/>
    </location>
</feature>
<proteinExistence type="inferred from homology"/>
<feature type="compositionally biased region" description="Basic residues" evidence="9">
    <location>
        <begin position="303"/>
        <end position="312"/>
    </location>
</feature>
<evidence type="ECO:0000259" key="10">
    <source>
        <dbReference type="Pfam" id="PF08241"/>
    </source>
</evidence>
<evidence type="ECO:0000256" key="6">
    <source>
        <dbReference type="ARBA" id="ARBA00022679"/>
    </source>
</evidence>
<protein>
    <submittedName>
        <fullName evidence="12">Putative methyltransferase wbscr22-like protein</fullName>
    </submittedName>
</protein>
<evidence type="ECO:0000256" key="9">
    <source>
        <dbReference type="SAM" id="MobiDB-lite"/>
    </source>
</evidence>
<evidence type="ECO:0000256" key="1">
    <source>
        <dbReference type="ARBA" id="ARBA00004123"/>
    </source>
</evidence>
<accession>A0A0M0K9Z6</accession>
<dbReference type="AlphaFoldDB" id="A0A0M0K9Z6"/>
<dbReference type="OrthoDB" id="2877at2759"/>
<feature type="compositionally biased region" description="Basic residues" evidence="9">
    <location>
        <begin position="254"/>
        <end position="276"/>
    </location>
</feature>
<dbReference type="GO" id="GO:0016435">
    <property type="term" value="F:rRNA (guanine) methyltransferase activity"/>
    <property type="evidence" value="ECO:0007669"/>
    <property type="project" value="InterPro"/>
</dbReference>
<keyword evidence="8" id="KW-0539">Nucleus</keyword>
<sequence length="312" mass="33953">MATKVRTRPEESGPADIFYNETEANKYLHSSRMIEVQTSMAERAVEMLCLPEDTPCLLLDVGCGTGLSGEVLEEEGHAWMGCDISRDMLGVAQQREVEGELIHSDMGTGLPFRQGAFDGAISISAIQWLCYSNDEGNPRLRLHRFFQSLYRVLRRGARAVLQFYPQNAEQLQLITASAMRAGFGGGLVIDFPHSTKAKKYFLVLLAGPPDAGFSMPTALGESDAMSVGGASSAASGLGGGAADAGASSSVRNDGRKRHARRAMGSREKSRHGKIAKKSREWIALKKEAARRHGKEVTHDSKYSGRKRSKVSF</sequence>
<evidence type="ECO:0000313" key="13">
    <source>
        <dbReference type="Proteomes" id="UP000037460"/>
    </source>
</evidence>
<evidence type="ECO:0000313" key="12">
    <source>
        <dbReference type="EMBL" id="KOO35666.1"/>
    </source>
</evidence>
<dbReference type="GO" id="GO:0005730">
    <property type="term" value="C:nucleolus"/>
    <property type="evidence" value="ECO:0007669"/>
    <property type="project" value="TreeGrafter"/>
</dbReference>
<evidence type="ECO:0000259" key="11">
    <source>
        <dbReference type="Pfam" id="PF12589"/>
    </source>
</evidence>
<feature type="domain" description="Methyltransferase type 11" evidence="10">
    <location>
        <begin position="59"/>
        <end position="160"/>
    </location>
</feature>
<dbReference type="InterPro" id="IPR039769">
    <property type="entry name" value="Bud23-like"/>
</dbReference>
<keyword evidence="5 12" id="KW-0489">Methyltransferase</keyword>
<dbReference type="Pfam" id="PF12589">
    <property type="entry name" value="WBS_methylT"/>
    <property type="match status" value="1"/>
</dbReference>
<feature type="region of interest" description="Disordered" evidence="9">
    <location>
        <begin position="238"/>
        <end position="312"/>
    </location>
</feature>